<dbReference type="Pfam" id="PF15916">
    <property type="entry name" value="DUF4743"/>
    <property type="match status" value="1"/>
</dbReference>
<keyword evidence="4" id="KW-1185">Reference proteome</keyword>
<sequence length="317" mass="36074">MDQIFSNKILHLLNNLNKVTIKDALQRGCKSFYVENKMIGLIRPDFWEHLKNYTDVLEFVEVNASGHTSTLLKPGVHLSSSFKTHQERTIAIHGMLENLRQKNIILPLRGWRNENYSVSQKFTDEPLLEIERSACGLFGTIQYGVHVNGFVKSPNGEIKIWLGKRSKTKQTFPSMYDNLCAGGLTARLGILECVKKECKEEASISDELLEDLTFVGTLSYFYEDERGLFPECQFVYDLELPGDFTPVNADGEVAEFLLVSLEELKDLLVGGNFKPNCAAICLEFLIRHGYLNPDSDPNVSYYIEQLHSPLQTYYDGR</sequence>
<reference evidence="2" key="1">
    <citation type="submission" date="2020-05" db="UniProtKB">
        <authorList>
            <consortium name="EnsemblMetazoa"/>
        </authorList>
    </citation>
    <scope>IDENTIFICATION</scope>
    <source>
        <strain evidence="2">BB02</strain>
    </source>
</reference>
<dbReference type="RefSeq" id="XP_013064258.1">
    <property type="nucleotide sequence ID" value="XM_013208804.2"/>
</dbReference>
<dbReference type="Proteomes" id="UP000076420">
    <property type="component" value="Unassembled WGS sequence"/>
</dbReference>
<accession>A0A2C9LRC3</accession>
<dbReference type="EnsemblMetazoa" id="BGLB034085-RB">
    <property type="protein sequence ID" value="BGLB034085-PB"/>
    <property type="gene ID" value="BGLB034085"/>
</dbReference>
<dbReference type="Gene3D" id="3.90.79.10">
    <property type="entry name" value="Nucleoside Triphosphate Pyrophosphohydrolase"/>
    <property type="match status" value="1"/>
</dbReference>
<dbReference type="KEGG" id="bgt:106053268"/>
<dbReference type="PANTHER" id="PTHR13622">
    <property type="entry name" value="THIAMIN PYROPHOSPHOKINASE"/>
    <property type="match status" value="1"/>
</dbReference>
<protein>
    <submittedName>
        <fullName evidence="5 6">Uncharacterized protein LOC106053268 isoform X1</fullName>
    </submittedName>
</protein>
<feature type="domain" description="Nudix hydrolase" evidence="1">
    <location>
        <begin position="142"/>
        <end position="281"/>
    </location>
</feature>
<name>A0A2C9LRC3_BIOGL</name>
<evidence type="ECO:0000313" key="7">
    <source>
        <dbReference type="RefSeq" id="XP_055882296.1"/>
    </source>
</evidence>
<dbReference type="Proteomes" id="UP001165740">
    <property type="component" value="Chromosome 4"/>
</dbReference>
<dbReference type="InterPro" id="IPR015797">
    <property type="entry name" value="NUDIX_hydrolase-like_dom_sf"/>
</dbReference>
<dbReference type="RefSeq" id="XP_013064250.1">
    <property type="nucleotide sequence ID" value="XM_013208796.2"/>
</dbReference>
<proteinExistence type="predicted"/>
<dbReference type="STRING" id="6526.A0A2C9LRC3"/>
<dbReference type="RefSeq" id="XP_055882296.1">
    <property type="nucleotide sequence ID" value="XM_056026321.1"/>
</dbReference>
<evidence type="ECO:0000313" key="4">
    <source>
        <dbReference type="Proteomes" id="UP001165740"/>
    </source>
</evidence>
<dbReference type="VEuPathDB" id="VectorBase:BGLB034085"/>
<evidence type="ECO:0000259" key="1">
    <source>
        <dbReference type="PROSITE" id="PS51462"/>
    </source>
</evidence>
<dbReference type="OMA" id="VPLQTMY"/>
<dbReference type="InterPro" id="IPR000086">
    <property type="entry name" value="NUDIX_hydrolase_dom"/>
</dbReference>
<evidence type="ECO:0000313" key="6">
    <source>
        <dbReference type="RefSeq" id="XP_013064258.1"/>
    </source>
</evidence>
<dbReference type="FunFam" id="3.90.79.10:FF:000019">
    <property type="entry name" value="Thiamin pyrophosphokinase, putative"/>
    <property type="match status" value="1"/>
</dbReference>
<dbReference type="EnsemblMetazoa" id="BGLB034085-RA">
    <property type="protein sequence ID" value="BGLB034085-PA"/>
    <property type="gene ID" value="BGLB034085"/>
</dbReference>
<dbReference type="GeneID" id="106053268"/>
<dbReference type="PROSITE" id="PS51462">
    <property type="entry name" value="NUDIX"/>
    <property type="match status" value="1"/>
</dbReference>
<evidence type="ECO:0000313" key="2">
    <source>
        <dbReference type="EnsemblMetazoa" id="BGLB034085-PA"/>
    </source>
</evidence>
<dbReference type="CDD" id="cd03676">
    <property type="entry name" value="NUDIX_Tnr3_like"/>
    <property type="match status" value="1"/>
</dbReference>
<dbReference type="VEuPathDB" id="VectorBase:BGLAX_042699"/>
<dbReference type="Pfam" id="PF00293">
    <property type="entry name" value="NUDIX"/>
    <property type="match status" value="1"/>
</dbReference>
<reference evidence="5 6" key="2">
    <citation type="submission" date="2025-04" db="UniProtKB">
        <authorList>
            <consortium name="RefSeq"/>
        </authorList>
    </citation>
    <scope>IDENTIFICATION</scope>
</reference>
<dbReference type="GO" id="GO:0044715">
    <property type="term" value="F:8-oxo-dGDP phosphatase activity"/>
    <property type="evidence" value="ECO:0007669"/>
    <property type="project" value="TreeGrafter"/>
</dbReference>
<organism evidence="2 3">
    <name type="scientific">Biomphalaria glabrata</name>
    <name type="common">Bloodfluke planorb</name>
    <name type="synonym">Freshwater snail</name>
    <dbReference type="NCBI Taxonomy" id="6526"/>
    <lineage>
        <taxon>Eukaryota</taxon>
        <taxon>Metazoa</taxon>
        <taxon>Spiralia</taxon>
        <taxon>Lophotrochozoa</taxon>
        <taxon>Mollusca</taxon>
        <taxon>Gastropoda</taxon>
        <taxon>Heterobranchia</taxon>
        <taxon>Euthyneura</taxon>
        <taxon>Panpulmonata</taxon>
        <taxon>Hygrophila</taxon>
        <taxon>Lymnaeoidea</taxon>
        <taxon>Planorbidae</taxon>
        <taxon>Biomphalaria</taxon>
    </lineage>
</organism>
<dbReference type="AlphaFoldDB" id="A0A2C9LRC3"/>
<dbReference type="PANTHER" id="PTHR13622:SF8">
    <property type="entry name" value="THIAMIN PYROPHOSPHOKINASE 1"/>
    <property type="match status" value="1"/>
</dbReference>
<evidence type="ECO:0000313" key="3">
    <source>
        <dbReference type="Proteomes" id="UP000076420"/>
    </source>
</evidence>
<dbReference type="SUPFAM" id="SSF55811">
    <property type="entry name" value="Nudix"/>
    <property type="match status" value="1"/>
</dbReference>
<dbReference type="OrthoDB" id="10261522at2759"/>
<evidence type="ECO:0000313" key="5">
    <source>
        <dbReference type="RefSeq" id="XP_013064250.1"/>
    </source>
</evidence>
<gene>
    <name evidence="2" type="primary">106053268</name>
    <name evidence="5 6 7" type="synonym">LOC106053268</name>
</gene>
<dbReference type="InterPro" id="IPR031804">
    <property type="entry name" value="DUF4743"/>
</dbReference>